<dbReference type="Proteomes" id="UP000216446">
    <property type="component" value="Unassembled WGS sequence"/>
</dbReference>
<dbReference type="EMBL" id="MQWB01000001">
    <property type="protein sequence ID" value="OZC02688.1"/>
    <property type="molecule type" value="Genomic_DNA"/>
</dbReference>
<proteinExistence type="predicted"/>
<evidence type="ECO:0000256" key="1">
    <source>
        <dbReference type="SAM" id="SignalP"/>
    </source>
</evidence>
<reference evidence="2 3" key="1">
    <citation type="submission" date="2016-11" db="EMBL/GenBank/DDBJ databases">
        <title>Study of marine rhodopsin-containing bacteria.</title>
        <authorList>
            <person name="Yoshizawa S."/>
            <person name="Kumagai Y."/>
            <person name="Kogure K."/>
        </authorList>
    </citation>
    <scope>NUCLEOTIDE SEQUENCE [LARGE SCALE GENOMIC DNA]</scope>
    <source>
        <strain evidence="2 3">SG-29</strain>
    </source>
</reference>
<dbReference type="PROSITE" id="PS51257">
    <property type="entry name" value="PROKAR_LIPOPROTEIN"/>
    <property type="match status" value="1"/>
</dbReference>
<protein>
    <submittedName>
        <fullName evidence="2">Uncharacterized protein</fullName>
    </submittedName>
</protein>
<dbReference type="InParanoid" id="A0A259TYM8"/>
<comment type="caution">
    <text evidence="2">The sequence shown here is derived from an EMBL/GenBank/DDBJ whole genome shotgun (WGS) entry which is preliminary data.</text>
</comment>
<gene>
    <name evidence="2" type="ORF">BSZ36_06685</name>
</gene>
<evidence type="ECO:0000313" key="2">
    <source>
        <dbReference type="EMBL" id="OZC02688.1"/>
    </source>
</evidence>
<feature type="signal peptide" evidence="1">
    <location>
        <begin position="1"/>
        <end position="22"/>
    </location>
</feature>
<sequence>MRALFLCLPLLFLAACDSTTEAPELDRTALQIRINNPGVDRLEQRFTRSETVATVGVFPEACGGATVLTFVGRNAEGQALRLEATVDTDGALEVPFTTDIASEDLESEVTFTGPLPGTTETANGFRFNVSRGVLSLIESTSSRSFGAIQVSGGANGFDMDATAAFDVVPTALSCDNA</sequence>
<dbReference type="RefSeq" id="WP_094547176.1">
    <property type="nucleotide sequence ID" value="NZ_MQWB01000001.1"/>
</dbReference>
<name>A0A259TYM8_9BACT</name>
<keyword evidence="1" id="KW-0732">Signal</keyword>
<dbReference type="AlphaFoldDB" id="A0A259TYM8"/>
<organism evidence="2 3">
    <name type="scientific">Rubricoccus marinus</name>
    <dbReference type="NCBI Taxonomy" id="716817"/>
    <lineage>
        <taxon>Bacteria</taxon>
        <taxon>Pseudomonadati</taxon>
        <taxon>Rhodothermota</taxon>
        <taxon>Rhodothermia</taxon>
        <taxon>Rhodothermales</taxon>
        <taxon>Rubricoccaceae</taxon>
        <taxon>Rubricoccus</taxon>
    </lineage>
</organism>
<feature type="chain" id="PRO_5012604758" evidence="1">
    <location>
        <begin position="23"/>
        <end position="177"/>
    </location>
</feature>
<evidence type="ECO:0000313" key="3">
    <source>
        <dbReference type="Proteomes" id="UP000216446"/>
    </source>
</evidence>
<accession>A0A259TYM8</accession>
<keyword evidence="3" id="KW-1185">Reference proteome</keyword>